<dbReference type="PRINTS" id="PR00344">
    <property type="entry name" value="BCTRLSENSOR"/>
</dbReference>
<evidence type="ECO:0000259" key="14">
    <source>
        <dbReference type="PROSITE" id="PS50885"/>
    </source>
</evidence>
<evidence type="ECO:0000256" key="3">
    <source>
        <dbReference type="ARBA" id="ARBA00012438"/>
    </source>
</evidence>
<evidence type="ECO:0000256" key="2">
    <source>
        <dbReference type="ARBA" id="ARBA00004370"/>
    </source>
</evidence>
<keyword evidence="7 15" id="KW-0418">Kinase</keyword>
<dbReference type="GO" id="GO:0000155">
    <property type="term" value="F:phosphorelay sensor kinase activity"/>
    <property type="evidence" value="ECO:0007669"/>
    <property type="project" value="InterPro"/>
</dbReference>
<protein>
    <recommendedName>
        <fullName evidence="3">histidine kinase</fullName>
        <ecNumber evidence="3">2.7.13.3</ecNumber>
    </recommendedName>
</protein>
<dbReference type="InterPro" id="IPR003660">
    <property type="entry name" value="HAMP_dom"/>
</dbReference>
<evidence type="ECO:0000256" key="1">
    <source>
        <dbReference type="ARBA" id="ARBA00000085"/>
    </source>
</evidence>
<name>A0A2W4YSX7_9SPHN</name>
<evidence type="ECO:0000256" key="10">
    <source>
        <dbReference type="ARBA" id="ARBA00023136"/>
    </source>
</evidence>
<reference evidence="15 16" key="1">
    <citation type="submission" date="2017-08" db="EMBL/GenBank/DDBJ databases">
        <title>Infants hospitalized years apart are colonized by the same room-sourced microbial strains.</title>
        <authorList>
            <person name="Brooks B."/>
            <person name="Olm M.R."/>
            <person name="Firek B.A."/>
            <person name="Baker R."/>
            <person name="Thomas B.C."/>
            <person name="Morowitz M.J."/>
            <person name="Banfield J.F."/>
        </authorList>
    </citation>
    <scope>NUCLEOTIDE SEQUENCE [LARGE SCALE GENOMIC DNA]</scope>
    <source>
        <strain evidence="15">S2_018_000_R3_119</strain>
    </source>
</reference>
<dbReference type="InterPro" id="IPR003594">
    <property type="entry name" value="HATPase_dom"/>
</dbReference>
<dbReference type="AlphaFoldDB" id="A0A2W4YSX7"/>
<accession>A0A2W4YSX7</accession>
<evidence type="ECO:0000256" key="12">
    <source>
        <dbReference type="SAM" id="Phobius"/>
    </source>
</evidence>
<gene>
    <name evidence="15" type="ORF">DI640_13225</name>
</gene>
<organism evidence="15 16">
    <name type="scientific">Sphingomonas taxi</name>
    <dbReference type="NCBI Taxonomy" id="1549858"/>
    <lineage>
        <taxon>Bacteria</taxon>
        <taxon>Pseudomonadati</taxon>
        <taxon>Pseudomonadota</taxon>
        <taxon>Alphaproteobacteria</taxon>
        <taxon>Sphingomonadales</taxon>
        <taxon>Sphingomonadaceae</taxon>
        <taxon>Sphingomonas</taxon>
    </lineage>
</organism>
<keyword evidence="5" id="KW-0808">Transferase</keyword>
<dbReference type="Gene3D" id="3.30.565.10">
    <property type="entry name" value="Histidine kinase-like ATPase, C-terminal domain"/>
    <property type="match status" value="1"/>
</dbReference>
<dbReference type="SUPFAM" id="SSF47384">
    <property type="entry name" value="Homodimeric domain of signal transducing histidine kinase"/>
    <property type="match status" value="1"/>
</dbReference>
<keyword evidence="6 12" id="KW-0812">Transmembrane</keyword>
<dbReference type="InterPro" id="IPR050428">
    <property type="entry name" value="TCS_sensor_his_kinase"/>
</dbReference>
<evidence type="ECO:0000256" key="11">
    <source>
        <dbReference type="SAM" id="MobiDB-lite"/>
    </source>
</evidence>
<dbReference type="Pfam" id="PF02518">
    <property type="entry name" value="HATPase_c"/>
    <property type="match status" value="1"/>
</dbReference>
<feature type="compositionally biased region" description="Pro residues" evidence="11">
    <location>
        <begin position="104"/>
        <end position="139"/>
    </location>
</feature>
<feature type="domain" description="HAMP" evidence="14">
    <location>
        <begin position="216"/>
        <end position="267"/>
    </location>
</feature>
<evidence type="ECO:0000313" key="15">
    <source>
        <dbReference type="EMBL" id="PZO72177.1"/>
    </source>
</evidence>
<evidence type="ECO:0000256" key="7">
    <source>
        <dbReference type="ARBA" id="ARBA00022777"/>
    </source>
</evidence>
<dbReference type="PANTHER" id="PTHR45436:SF5">
    <property type="entry name" value="SENSOR HISTIDINE KINASE TRCS"/>
    <property type="match status" value="1"/>
</dbReference>
<proteinExistence type="predicted"/>
<dbReference type="GO" id="GO:0005886">
    <property type="term" value="C:plasma membrane"/>
    <property type="evidence" value="ECO:0007669"/>
    <property type="project" value="TreeGrafter"/>
</dbReference>
<dbReference type="InterPro" id="IPR004358">
    <property type="entry name" value="Sig_transdc_His_kin-like_C"/>
</dbReference>
<comment type="caution">
    <text evidence="15">The sequence shown here is derived from an EMBL/GenBank/DDBJ whole genome shotgun (WGS) entry which is preliminary data.</text>
</comment>
<keyword evidence="10 12" id="KW-0472">Membrane</keyword>
<keyword evidence="4" id="KW-0597">Phosphoprotein</keyword>
<evidence type="ECO:0000259" key="13">
    <source>
        <dbReference type="PROSITE" id="PS50109"/>
    </source>
</evidence>
<dbReference type="EC" id="2.7.13.3" evidence="3"/>
<dbReference type="Proteomes" id="UP000249555">
    <property type="component" value="Unassembled WGS sequence"/>
</dbReference>
<dbReference type="PANTHER" id="PTHR45436">
    <property type="entry name" value="SENSOR HISTIDINE KINASE YKOH"/>
    <property type="match status" value="1"/>
</dbReference>
<dbReference type="SMART" id="SM00387">
    <property type="entry name" value="HATPase_c"/>
    <property type="match status" value="1"/>
</dbReference>
<feature type="compositionally biased region" description="Basic and acidic residues" evidence="11">
    <location>
        <begin position="141"/>
        <end position="164"/>
    </location>
</feature>
<sequence>MKKSPRLIPRSLFGRMLVIAGLSTGLALLFAGITIGNVLERFVMRGLDERLDAQVAVLARAVRPDATLDRTRAVDLPDFGVPGSDWSWQVEGPAGRFDSGTTLPLPPITPPAPKPAPPIDAAPLTPRPDPEGPPRPPGPGGREDHALHAGDTRDRSGERLHSRTMDVTTPRGTVTITAIGPRRIVEEPLREAMIPLLGSLALLGVGLALATLLQLRFGLRPLRDLRTSLAAVRAGTERHVPDDQPGELQPLVTELNALIDQNAAGLAHARQHVANLAHGLKTPLAALSLKLAEAGADNDVREMVDQIDRRVRHHLGRARADATGGARTRTPIAPAVDDLVAVLRRIHAERPITLDIAIPADLAVAIDPQDLDEMIGNLLDNAWRHARGAIAIGAEADGPLVSLSIADDGPGLGDTAIAQAMLPGRRLDEQGDGHGFGLSITRELVELNGGTITLGRSPELGGLLVRLVLPQHR</sequence>
<evidence type="ECO:0000313" key="16">
    <source>
        <dbReference type="Proteomes" id="UP000249555"/>
    </source>
</evidence>
<dbReference type="InterPro" id="IPR005467">
    <property type="entry name" value="His_kinase_dom"/>
</dbReference>
<dbReference type="PROSITE" id="PS50109">
    <property type="entry name" value="HIS_KIN"/>
    <property type="match status" value="1"/>
</dbReference>
<feature type="domain" description="Histidine kinase" evidence="13">
    <location>
        <begin position="275"/>
        <end position="473"/>
    </location>
</feature>
<dbReference type="PROSITE" id="PS50885">
    <property type="entry name" value="HAMP"/>
    <property type="match status" value="1"/>
</dbReference>
<comment type="subcellular location">
    <subcellularLocation>
        <location evidence="2">Membrane</location>
    </subcellularLocation>
</comment>
<keyword evidence="8 12" id="KW-1133">Transmembrane helix</keyword>
<comment type="catalytic activity">
    <reaction evidence="1">
        <text>ATP + protein L-histidine = ADP + protein N-phospho-L-histidine.</text>
        <dbReference type="EC" id="2.7.13.3"/>
    </reaction>
</comment>
<feature type="transmembrane region" description="Helical" evidence="12">
    <location>
        <begin position="12"/>
        <end position="35"/>
    </location>
</feature>
<evidence type="ECO:0000256" key="5">
    <source>
        <dbReference type="ARBA" id="ARBA00022679"/>
    </source>
</evidence>
<dbReference type="InterPro" id="IPR036890">
    <property type="entry name" value="HATPase_C_sf"/>
</dbReference>
<dbReference type="EMBL" id="QFMX01000014">
    <property type="protein sequence ID" value="PZO72177.1"/>
    <property type="molecule type" value="Genomic_DNA"/>
</dbReference>
<feature type="region of interest" description="Disordered" evidence="11">
    <location>
        <begin position="85"/>
        <end position="165"/>
    </location>
</feature>
<dbReference type="Gene3D" id="1.10.287.130">
    <property type="match status" value="1"/>
</dbReference>
<keyword evidence="9" id="KW-0902">Two-component regulatory system</keyword>
<dbReference type="SUPFAM" id="SSF55874">
    <property type="entry name" value="ATPase domain of HSP90 chaperone/DNA topoisomerase II/histidine kinase"/>
    <property type="match status" value="1"/>
</dbReference>
<dbReference type="InterPro" id="IPR036097">
    <property type="entry name" value="HisK_dim/P_sf"/>
</dbReference>
<evidence type="ECO:0000256" key="6">
    <source>
        <dbReference type="ARBA" id="ARBA00022692"/>
    </source>
</evidence>
<evidence type="ECO:0000256" key="8">
    <source>
        <dbReference type="ARBA" id="ARBA00022989"/>
    </source>
</evidence>
<evidence type="ECO:0000256" key="4">
    <source>
        <dbReference type="ARBA" id="ARBA00022553"/>
    </source>
</evidence>
<evidence type="ECO:0000256" key="9">
    <source>
        <dbReference type="ARBA" id="ARBA00023012"/>
    </source>
</evidence>